<evidence type="ECO:0000313" key="1">
    <source>
        <dbReference type="EMBL" id="SNS50188.1"/>
    </source>
</evidence>
<dbReference type="Proteomes" id="UP000198415">
    <property type="component" value="Unassembled WGS sequence"/>
</dbReference>
<reference evidence="1 2" key="1">
    <citation type="submission" date="2017-06" db="EMBL/GenBank/DDBJ databases">
        <authorList>
            <person name="Kim H.J."/>
            <person name="Triplett B.A."/>
        </authorList>
    </citation>
    <scope>NUCLEOTIDE SEQUENCE [LARGE SCALE GENOMIC DNA]</scope>
    <source>
        <strain evidence="1 2">DSM 43151</strain>
    </source>
</reference>
<sequence length="338" mass="35365">MTIVDEPVADTGGFDALTPWAEPGWRAEALSWAEERLRAAGHEPAGRSAVRVRLRPWSVVAGIPVEGGATVWFKANAPASAFESALAGALPAWVPGQVLHPIAIDAERGWTLFADGGGSIADAAPGPDAWVAPLQQYAELQRTLAARVDALLELGVPDRRPQLLAGGMGMLLARAGGVDDAVHDAIGGLGARYAGWCAELAASGVPVTLDHGDLQDGQVFTRGGGRYVFHDWDAASVAFPFASLVVTARVVRDRFGADGPAVLARLRDAYLEPWTADGHTRVQLTRLAGLACRVAPIGQVFRALAPGRMFPGSPMDTRAVHSVAAQQAIVAACGLLVD</sequence>
<organism evidence="1 2">
    <name type="scientific">Actinoplanes regularis</name>
    <dbReference type="NCBI Taxonomy" id="52697"/>
    <lineage>
        <taxon>Bacteria</taxon>
        <taxon>Bacillati</taxon>
        <taxon>Actinomycetota</taxon>
        <taxon>Actinomycetes</taxon>
        <taxon>Micromonosporales</taxon>
        <taxon>Micromonosporaceae</taxon>
        <taxon>Actinoplanes</taxon>
    </lineage>
</organism>
<gene>
    <name evidence="1" type="ORF">SAMN06264365_11710</name>
</gene>
<proteinExistence type="predicted"/>
<dbReference type="RefSeq" id="WP_089297117.1">
    <property type="nucleotide sequence ID" value="NZ_BOMU01000082.1"/>
</dbReference>
<dbReference type="InterPro" id="IPR011009">
    <property type="entry name" value="Kinase-like_dom_sf"/>
</dbReference>
<dbReference type="AlphaFoldDB" id="A0A239F0X9"/>
<keyword evidence="1" id="KW-0808">Transferase</keyword>
<evidence type="ECO:0000313" key="2">
    <source>
        <dbReference type="Proteomes" id="UP000198415"/>
    </source>
</evidence>
<name>A0A239F0X9_9ACTN</name>
<dbReference type="OrthoDB" id="101887at2"/>
<accession>A0A239F0X9</accession>
<keyword evidence="2" id="KW-1185">Reference proteome</keyword>
<dbReference type="SUPFAM" id="SSF56112">
    <property type="entry name" value="Protein kinase-like (PK-like)"/>
    <property type="match status" value="1"/>
</dbReference>
<protein>
    <submittedName>
        <fullName evidence="1">Phosphotransferase enzyme family protein</fullName>
    </submittedName>
</protein>
<dbReference type="GO" id="GO:0016740">
    <property type="term" value="F:transferase activity"/>
    <property type="evidence" value="ECO:0007669"/>
    <property type="project" value="UniProtKB-KW"/>
</dbReference>
<dbReference type="EMBL" id="FZNR01000017">
    <property type="protein sequence ID" value="SNS50188.1"/>
    <property type="molecule type" value="Genomic_DNA"/>
</dbReference>